<comment type="subcellular location">
    <subcellularLocation>
        <location evidence="1">Nucleus</location>
    </subcellularLocation>
</comment>
<dbReference type="GO" id="GO:1904161">
    <property type="term" value="P:DNA synthesis involved in UV-damage excision repair"/>
    <property type="evidence" value="ECO:0007669"/>
    <property type="project" value="TreeGrafter"/>
</dbReference>
<keyword evidence="7" id="KW-1185">Reference proteome</keyword>
<dbReference type="PANTHER" id="PTHR17598">
    <property type="entry name" value="DNA POLYMERASE DELTA SUBUNIT 3"/>
    <property type="match status" value="1"/>
</dbReference>
<dbReference type="AlphaFoldDB" id="A0A9P6CHR8"/>
<name>A0A9P6CHR8_9AGAR</name>
<feature type="compositionally biased region" description="Polar residues" evidence="5">
    <location>
        <begin position="294"/>
        <end position="304"/>
    </location>
</feature>
<feature type="compositionally biased region" description="Basic and acidic residues" evidence="5">
    <location>
        <begin position="264"/>
        <end position="273"/>
    </location>
</feature>
<evidence type="ECO:0000256" key="2">
    <source>
        <dbReference type="ARBA" id="ARBA00017589"/>
    </source>
</evidence>
<gene>
    <name evidence="6" type="ORF">BDZ94DRAFT_1221780</name>
</gene>
<evidence type="ECO:0000256" key="1">
    <source>
        <dbReference type="ARBA" id="ARBA00004123"/>
    </source>
</evidence>
<dbReference type="GO" id="GO:0003887">
    <property type="term" value="F:DNA-directed DNA polymerase activity"/>
    <property type="evidence" value="ECO:0007669"/>
    <property type="project" value="TreeGrafter"/>
</dbReference>
<protein>
    <recommendedName>
        <fullName evidence="2">DNA polymerase delta subunit 3</fullName>
    </recommendedName>
</protein>
<dbReference type="GO" id="GO:0006297">
    <property type="term" value="P:nucleotide-excision repair, DNA gap filling"/>
    <property type="evidence" value="ECO:0007669"/>
    <property type="project" value="TreeGrafter"/>
</dbReference>
<keyword evidence="4" id="KW-0539">Nucleus</keyword>
<dbReference type="EMBL" id="MU150287">
    <property type="protein sequence ID" value="KAF9461214.1"/>
    <property type="molecule type" value="Genomic_DNA"/>
</dbReference>
<comment type="caution">
    <text evidence="6">The sequence shown here is derived from an EMBL/GenBank/DDBJ whole genome shotgun (WGS) entry which is preliminary data.</text>
</comment>
<dbReference type="OrthoDB" id="514823at2759"/>
<keyword evidence="3" id="KW-0235">DNA replication</keyword>
<dbReference type="InterPro" id="IPR019038">
    <property type="entry name" value="POLD3"/>
</dbReference>
<feature type="compositionally biased region" description="Basic and acidic residues" evidence="5">
    <location>
        <begin position="224"/>
        <end position="257"/>
    </location>
</feature>
<proteinExistence type="predicted"/>
<feature type="region of interest" description="Disordered" evidence="5">
    <location>
        <begin position="214"/>
        <end position="354"/>
    </location>
</feature>
<feature type="region of interest" description="Disordered" evidence="5">
    <location>
        <begin position="70"/>
        <end position="100"/>
    </location>
</feature>
<evidence type="ECO:0000313" key="6">
    <source>
        <dbReference type="EMBL" id="KAF9461214.1"/>
    </source>
</evidence>
<dbReference type="Proteomes" id="UP000807353">
    <property type="component" value="Unassembled WGS sequence"/>
</dbReference>
<dbReference type="PANTHER" id="PTHR17598:SF13">
    <property type="entry name" value="DNA POLYMERASE DELTA SUBUNIT 3"/>
    <property type="match status" value="1"/>
</dbReference>
<dbReference type="InterPro" id="IPR041913">
    <property type="entry name" value="POLD3_sf"/>
</dbReference>
<dbReference type="Gene3D" id="3.90.1030.20">
    <property type="entry name" value="DNA polymerase delta, p66 (Cdc27) subunit, wHTH domain"/>
    <property type="match status" value="1"/>
</dbReference>
<feature type="compositionally biased region" description="Acidic residues" evidence="5">
    <location>
        <begin position="75"/>
        <end position="99"/>
    </location>
</feature>
<dbReference type="GO" id="GO:0006271">
    <property type="term" value="P:DNA strand elongation involved in DNA replication"/>
    <property type="evidence" value="ECO:0007669"/>
    <property type="project" value="TreeGrafter"/>
</dbReference>
<accession>A0A9P6CHR8</accession>
<reference evidence="6" key="1">
    <citation type="submission" date="2020-11" db="EMBL/GenBank/DDBJ databases">
        <authorList>
            <consortium name="DOE Joint Genome Institute"/>
            <person name="Ahrendt S."/>
            <person name="Riley R."/>
            <person name="Andreopoulos W."/>
            <person name="Labutti K."/>
            <person name="Pangilinan J."/>
            <person name="Ruiz-Duenas F.J."/>
            <person name="Barrasa J.M."/>
            <person name="Sanchez-Garcia M."/>
            <person name="Camarero S."/>
            <person name="Miyauchi S."/>
            <person name="Serrano A."/>
            <person name="Linde D."/>
            <person name="Babiker R."/>
            <person name="Drula E."/>
            <person name="Ayuso-Fernandez I."/>
            <person name="Pacheco R."/>
            <person name="Padilla G."/>
            <person name="Ferreira P."/>
            <person name="Barriuso J."/>
            <person name="Kellner H."/>
            <person name="Castanera R."/>
            <person name="Alfaro M."/>
            <person name="Ramirez L."/>
            <person name="Pisabarro A.G."/>
            <person name="Kuo A."/>
            <person name="Tritt A."/>
            <person name="Lipzen A."/>
            <person name="He G."/>
            <person name="Yan M."/>
            <person name="Ng V."/>
            <person name="Cullen D."/>
            <person name="Martin F."/>
            <person name="Rosso M.-N."/>
            <person name="Henrissat B."/>
            <person name="Hibbett D."/>
            <person name="Martinez A.T."/>
            <person name="Grigoriev I.V."/>
        </authorList>
    </citation>
    <scope>NUCLEOTIDE SEQUENCE</scope>
    <source>
        <strain evidence="6">CBS 247.69</strain>
    </source>
</reference>
<dbReference type="Pfam" id="PF09507">
    <property type="entry name" value="CDC27"/>
    <property type="match status" value="1"/>
</dbReference>
<evidence type="ECO:0000256" key="5">
    <source>
        <dbReference type="SAM" id="MobiDB-lite"/>
    </source>
</evidence>
<feature type="region of interest" description="Disordered" evidence="5">
    <location>
        <begin position="366"/>
        <end position="442"/>
    </location>
</feature>
<organism evidence="6 7">
    <name type="scientific">Collybia nuda</name>
    <dbReference type="NCBI Taxonomy" id="64659"/>
    <lineage>
        <taxon>Eukaryota</taxon>
        <taxon>Fungi</taxon>
        <taxon>Dikarya</taxon>
        <taxon>Basidiomycota</taxon>
        <taxon>Agaricomycotina</taxon>
        <taxon>Agaricomycetes</taxon>
        <taxon>Agaricomycetidae</taxon>
        <taxon>Agaricales</taxon>
        <taxon>Tricholomatineae</taxon>
        <taxon>Clitocybaceae</taxon>
        <taxon>Collybia</taxon>
    </lineage>
</organism>
<feature type="non-terminal residue" evidence="6">
    <location>
        <position position="442"/>
    </location>
</feature>
<evidence type="ECO:0000256" key="3">
    <source>
        <dbReference type="ARBA" id="ARBA00022705"/>
    </source>
</evidence>
<sequence>MSSQAIHDYLTKEITIERNIVTYRSLSRVMKIHVNVAKNELAKYHILPSFESQASKTAATYLLSGETLAPHVSNDEDDDVDMCDEDGVSEDSDSDGDGDEVARTRLMLVNERDLEVAKTQFMHLLSIHVYSLAPSPIRDAGLLCSLADDIRSIDGQQGSTIASVVGKVVGRNIEVKTVLIKGKAPVQSIAGPSKPKIGTAAIRVTKTAEKPTIKDAMGQEDVAGDAKTRGIEKPSGRLEFSKAKAKEPRNFEPRKPPFDQGKTVIEESKEKFSSKSSLKPSTAIAGQKRKSPMMSGSDNESGPSRSKLVKKPSAIGRVKKRTILSDSEDQDDTPVLARRPRKGPRALELVNSDAEDEVRALMDIDDDQVERMTQHSPLVTTEQDGREEEEEVYQDVEMSDSVIPKTKPRKRREKKIIPMGTNGLKKKRVVKSRMTTDAKGYM</sequence>
<evidence type="ECO:0000256" key="4">
    <source>
        <dbReference type="ARBA" id="ARBA00023242"/>
    </source>
</evidence>
<feature type="compositionally biased region" description="Acidic residues" evidence="5">
    <location>
        <begin position="385"/>
        <end position="398"/>
    </location>
</feature>
<evidence type="ECO:0000313" key="7">
    <source>
        <dbReference type="Proteomes" id="UP000807353"/>
    </source>
</evidence>
<dbReference type="GO" id="GO:0043625">
    <property type="term" value="C:delta DNA polymerase complex"/>
    <property type="evidence" value="ECO:0007669"/>
    <property type="project" value="InterPro"/>
</dbReference>